<sequence>MYHVFNLPKDKQCFKVLKLSIDDLSFYDLTSVYELVMECIDHPTIQRLQSDGRTVFLKQYPTPIGYAEDGTRFSVMKVVLESDSRLIDNSDTADSDSDITVCEISDESDSDIIGPSPAQKVSSSPFPFVLSQVFGKRRRLKEKLEVFENAEFAFPKFFGSKRKSPVDADTEAVDLAPKAKFRDVLQGYINTAVDCVKEANLLREENTLLKNTP</sequence>
<accession>A0A8S3SH25</accession>
<dbReference type="EMBL" id="CAJPWZ010001657">
    <property type="protein sequence ID" value="CAG2220273.1"/>
    <property type="molecule type" value="Genomic_DNA"/>
</dbReference>
<dbReference type="AlphaFoldDB" id="A0A8S3SH25"/>
<organism evidence="1 2">
    <name type="scientific">Mytilus edulis</name>
    <name type="common">Blue mussel</name>
    <dbReference type="NCBI Taxonomy" id="6550"/>
    <lineage>
        <taxon>Eukaryota</taxon>
        <taxon>Metazoa</taxon>
        <taxon>Spiralia</taxon>
        <taxon>Lophotrochozoa</taxon>
        <taxon>Mollusca</taxon>
        <taxon>Bivalvia</taxon>
        <taxon>Autobranchia</taxon>
        <taxon>Pteriomorphia</taxon>
        <taxon>Mytilida</taxon>
        <taxon>Mytiloidea</taxon>
        <taxon>Mytilidae</taxon>
        <taxon>Mytilinae</taxon>
        <taxon>Mytilus</taxon>
    </lineage>
</organism>
<gene>
    <name evidence="1" type="ORF">MEDL_33796</name>
</gene>
<protein>
    <submittedName>
        <fullName evidence="1">Uncharacterized protein</fullName>
    </submittedName>
</protein>
<keyword evidence="2" id="KW-1185">Reference proteome</keyword>
<evidence type="ECO:0000313" key="2">
    <source>
        <dbReference type="Proteomes" id="UP000683360"/>
    </source>
</evidence>
<comment type="caution">
    <text evidence="1">The sequence shown here is derived from an EMBL/GenBank/DDBJ whole genome shotgun (WGS) entry which is preliminary data.</text>
</comment>
<reference evidence="1" key="1">
    <citation type="submission" date="2021-03" db="EMBL/GenBank/DDBJ databases">
        <authorList>
            <person name="Bekaert M."/>
        </authorList>
    </citation>
    <scope>NUCLEOTIDE SEQUENCE</scope>
</reference>
<name>A0A8S3SH25_MYTED</name>
<proteinExistence type="predicted"/>
<dbReference type="OrthoDB" id="10582371at2759"/>
<evidence type="ECO:0000313" key="1">
    <source>
        <dbReference type="EMBL" id="CAG2220273.1"/>
    </source>
</evidence>
<dbReference type="Proteomes" id="UP000683360">
    <property type="component" value="Unassembled WGS sequence"/>
</dbReference>